<evidence type="ECO:0000259" key="2">
    <source>
        <dbReference type="Pfam" id="PF01261"/>
    </source>
</evidence>
<organism evidence="3 4">
    <name type="scientific">Paraburkholderia panacisoli</name>
    <dbReference type="NCBI Taxonomy" id="2603818"/>
    <lineage>
        <taxon>Bacteria</taxon>
        <taxon>Pseudomonadati</taxon>
        <taxon>Pseudomonadota</taxon>
        <taxon>Betaproteobacteria</taxon>
        <taxon>Burkholderiales</taxon>
        <taxon>Burkholderiaceae</taxon>
        <taxon>Paraburkholderia</taxon>
    </lineage>
</organism>
<dbReference type="PANTHER" id="PTHR43489:SF6">
    <property type="entry name" value="HYDROXYPYRUVATE ISOMERASE-RELATED"/>
    <property type="match status" value="1"/>
</dbReference>
<dbReference type="SUPFAM" id="SSF51658">
    <property type="entry name" value="Xylose isomerase-like"/>
    <property type="match status" value="1"/>
</dbReference>
<dbReference type="InterPro" id="IPR013022">
    <property type="entry name" value="Xyl_isomerase-like_TIM-brl"/>
</dbReference>
<reference evidence="3 4" key="1">
    <citation type="submission" date="2019-08" db="EMBL/GenBank/DDBJ databases">
        <title>Paraburkholderia sp. DCY113.</title>
        <authorList>
            <person name="Kang J."/>
        </authorList>
    </citation>
    <scope>NUCLEOTIDE SEQUENCE [LARGE SCALE GENOMIC DNA]</scope>
    <source>
        <strain evidence="3 4">DCY113</strain>
    </source>
</reference>
<dbReference type="GO" id="GO:0046487">
    <property type="term" value="P:glyoxylate metabolic process"/>
    <property type="evidence" value="ECO:0007669"/>
    <property type="project" value="TreeGrafter"/>
</dbReference>
<proteinExistence type="predicted"/>
<name>A0A5B0GLQ3_9BURK</name>
<dbReference type="Gene3D" id="3.20.20.150">
    <property type="entry name" value="Divalent-metal-dependent TIM barrel enzymes"/>
    <property type="match status" value="1"/>
</dbReference>
<keyword evidence="1" id="KW-0413">Isomerase</keyword>
<dbReference type="InterPro" id="IPR036237">
    <property type="entry name" value="Xyl_isomerase-like_sf"/>
</dbReference>
<evidence type="ECO:0000256" key="1">
    <source>
        <dbReference type="ARBA" id="ARBA00023235"/>
    </source>
</evidence>
<accession>A0A5B0GLQ3</accession>
<feature type="domain" description="Xylose isomerase-like TIM barrel" evidence="2">
    <location>
        <begin position="9"/>
        <end position="110"/>
    </location>
</feature>
<gene>
    <name evidence="3" type="ORF">FVF58_32340</name>
</gene>
<dbReference type="GO" id="GO:0008903">
    <property type="term" value="F:hydroxypyruvate isomerase activity"/>
    <property type="evidence" value="ECO:0007669"/>
    <property type="project" value="TreeGrafter"/>
</dbReference>
<dbReference type="Pfam" id="PF01261">
    <property type="entry name" value="AP_endonuc_2"/>
    <property type="match status" value="1"/>
</dbReference>
<dbReference type="InterPro" id="IPR050417">
    <property type="entry name" value="Sugar_Epim/Isomerase"/>
</dbReference>
<dbReference type="EMBL" id="VTUZ01000028">
    <property type="protein sequence ID" value="KAA1004306.1"/>
    <property type="molecule type" value="Genomic_DNA"/>
</dbReference>
<keyword evidence="4" id="KW-1185">Reference proteome</keyword>
<evidence type="ECO:0000313" key="4">
    <source>
        <dbReference type="Proteomes" id="UP000325273"/>
    </source>
</evidence>
<sequence length="186" mass="20030">MSSIADVSASLPAFIENIEYAVTVAHQFKITLLVEAINQRDVPGYLIGSLCDALKWVDTIGDANFGLILDLYHARLEGLPATTAVEMALQKAHHVQVAAVPSRHEPDPGCSDTRGGIEGDRDDSLLSEHQWHPFPPALPSATCSAVLAARIDRRGPLADGRYASVDRGPPERAQRRSLCYVGSGYG</sequence>
<dbReference type="PANTHER" id="PTHR43489">
    <property type="entry name" value="ISOMERASE"/>
    <property type="match status" value="1"/>
</dbReference>
<dbReference type="AlphaFoldDB" id="A0A5B0GLQ3"/>
<comment type="caution">
    <text evidence="3">The sequence shown here is derived from an EMBL/GenBank/DDBJ whole genome shotgun (WGS) entry which is preliminary data.</text>
</comment>
<dbReference type="Proteomes" id="UP000325273">
    <property type="component" value="Unassembled WGS sequence"/>
</dbReference>
<evidence type="ECO:0000313" key="3">
    <source>
        <dbReference type="EMBL" id="KAA1004306.1"/>
    </source>
</evidence>
<protein>
    <submittedName>
        <fullName evidence="3">TIM barrel protein</fullName>
    </submittedName>
</protein>